<keyword evidence="2" id="KW-0732">Signal</keyword>
<keyword evidence="4" id="KW-1185">Reference proteome</keyword>
<dbReference type="Gene3D" id="2.50.20.20">
    <property type="match status" value="1"/>
</dbReference>
<dbReference type="EMBL" id="FNDJ01000006">
    <property type="protein sequence ID" value="SDI62983.1"/>
    <property type="molecule type" value="Genomic_DNA"/>
</dbReference>
<feature type="signal peptide" evidence="2">
    <location>
        <begin position="1"/>
        <end position="19"/>
    </location>
</feature>
<evidence type="ECO:0000313" key="3">
    <source>
        <dbReference type="EMBL" id="SDI62983.1"/>
    </source>
</evidence>
<feature type="region of interest" description="Disordered" evidence="1">
    <location>
        <begin position="250"/>
        <end position="270"/>
    </location>
</feature>
<evidence type="ECO:0000256" key="1">
    <source>
        <dbReference type="SAM" id="MobiDB-lite"/>
    </source>
</evidence>
<evidence type="ECO:0000256" key="2">
    <source>
        <dbReference type="SAM" id="SignalP"/>
    </source>
</evidence>
<sequence>MRQRMAVVVLLVAASTVTAGPAVRADAVMDPADAIQRQLVPNHGVKIVQRNRMNWLGSWSSHKPVRGIVGFGKGKIVATDLTNFNVGRHGTRNICIGKRGYQLYTKTDPDWPLPPGKSWVTYEWPCQLVLKSGHHVSLSDPATLRAVLATTARKRPAGVYDGVRTTLYEGTITFAQLHKVNPAMRIGLRSKPTGKYASWKVSWRLWIGRDQLVRRAWSAWRDPNDSPDKSARDDPYYAFEEDLRLSDWGMKVDIQPPPADETISSEELYD</sequence>
<reference evidence="3 4" key="1">
    <citation type="submission" date="2016-10" db="EMBL/GenBank/DDBJ databases">
        <authorList>
            <person name="de Groot N.N."/>
        </authorList>
    </citation>
    <scope>NUCLEOTIDE SEQUENCE [LARGE SCALE GENOMIC DNA]</scope>
    <source>
        <strain evidence="3 4">CGMCC 4.6533</strain>
    </source>
</reference>
<proteinExistence type="predicted"/>
<dbReference type="AlphaFoldDB" id="A0A1G8M547"/>
<protein>
    <submittedName>
        <fullName evidence="3">Uncharacterized protein</fullName>
    </submittedName>
</protein>
<name>A0A1G8M547_9ACTN</name>
<accession>A0A1G8M547</accession>
<organism evidence="3 4">
    <name type="scientific">Nonomuraea jiangxiensis</name>
    <dbReference type="NCBI Taxonomy" id="633440"/>
    <lineage>
        <taxon>Bacteria</taxon>
        <taxon>Bacillati</taxon>
        <taxon>Actinomycetota</taxon>
        <taxon>Actinomycetes</taxon>
        <taxon>Streptosporangiales</taxon>
        <taxon>Streptosporangiaceae</taxon>
        <taxon>Nonomuraea</taxon>
    </lineage>
</organism>
<dbReference type="Proteomes" id="UP000199202">
    <property type="component" value="Unassembled WGS sequence"/>
</dbReference>
<gene>
    <name evidence="3" type="ORF">SAMN05421869_106304</name>
</gene>
<evidence type="ECO:0000313" key="4">
    <source>
        <dbReference type="Proteomes" id="UP000199202"/>
    </source>
</evidence>
<feature type="chain" id="PRO_5038598290" evidence="2">
    <location>
        <begin position="20"/>
        <end position="270"/>
    </location>
</feature>